<dbReference type="Gene3D" id="3.30.450.40">
    <property type="match status" value="1"/>
</dbReference>
<evidence type="ECO:0000313" key="3">
    <source>
        <dbReference type="Proteomes" id="UP000184418"/>
    </source>
</evidence>
<dbReference type="SMART" id="SM00065">
    <property type="entry name" value="GAF"/>
    <property type="match status" value="1"/>
</dbReference>
<feature type="domain" description="GAF" evidence="1">
    <location>
        <begin position="29"/>
        <end position="172"/>
    </location>
</feature>
<protein>
    <submittedName>
        <fullName evidence="2">GAF domain-containing protein</fullName>
    </submittedName>
</protein>
<name>A0A1M6E8Y3_9BACT</name>
<dbReference type="PANTHER" id="PTHR43102:SF2">
    <property type="entry name" value="GAF DOMAIN-CONTAINING PROTEIN"/>
    <property type="match status" value="1"/>
</dbReference>
<proteinExistence type="predicted"/>
<keyword evidence="3" id="KW-1185">Reference proteome</keyword>
<dbReference type="InterPro" id="IPR003018">
    <property type="entry name" value="GAF"/>
</dbReference>
<gene>
    <name evidence="2" type="ORF">SAMN02745146_1601</name>
</gene>
<accession>A0A1M6E8Y3</accession>
<sequence length="239" mass="26535">MNMLPESLIPTNDAGRVRSLHHYQILNTTPEPIFDEYVALAAQMFNLPISLISLVDEHEVFFKANEGLPGLEPVPRPDSLCSAAILQSKVLTFTDLNTEACSLVNPYVAQSAGLRFYAGAALHMPDGSNIGSLCVIGREPRPIEPQEEEMLSMLAELVSLTIELRYAYLSRDRAYEWQAAQRELEEILHDHTALARYLTTRAITPAATARDLNTVARRLAELREIITGHLAELAETPAQ</sequence>
<dbReference type="PANTHER" id="PTHR43102">
    <property type="entry name" value="SLR1143 PROTEIN"/>
    <property type="match status" value="1"/>
</dbReference>
<reference evidence="2 3" key="1">
    <citation type="submission" date="2016-11" db="EMBL/GenBank/DDBJ databases">
        <authorList>
            <person name="Jaros S."/>
            <person name="Januszkiewicz K."/>
            <person name="Wedrychowicz H."/>
        </authorList>
    </citation>
    <scope>NUCLEOTIDE SEQUENCE [LARGE SCALE GENOMIC DNA]</scope>
    <source>
        <strain evidence="2 3">DSM 21074</strain>
    </source>
</reference>
<dbReference type="STRING" id="1121955.SAMN02745146_1601"/>
<evidence type="ECO:0000313" key="2">
    <source>
        <dbReference type="EMBL" id="SHI81810.1"/>
    </source>
</evidence>
<dbReference type="AlphaFoldDB" id="A0A1M6E8Y3"/>
<evidence type="ECO:0000259" key="1">
    <source>
        <dbReference type="SMART" id="SM00065"/>
    </source>
</evidence>
<organism evidence="2 3">
    <name type="scientific">Hymenobacter daecheongensis DSM 21074</name>
    <dbReference type="NCBI Taxonomy" id="1121955"/>
    <lineage>
        <taxon>Bacteria</taxon>
        <taxon>Pseudomonadati</taxon>
        <taxon>Bacteroidota</taxon>
        <taxon>Cytophagia</taxon>
        <taxon>Cytophagales</taxon>
        <taxon>Hymenobacteraceae</taxon>
        <taxon>Hymenobacter</taxon>
    </lineage>
</organism>
<dbReference type="EMBL" id="FQYN01000003">
    <property type="protein sequence ID" value="SHI81810.1"/>
    <property type="molecule type" value="Genomic_DNA"/>
</dbReference>
<dbReference type="Pfam" id="PF01590">
    <property type="entry name" value="GAF"/>
    <property type="match status" value="1"/>
</dbReference>
<dbReference type="Proteomes" id="UP000184418">
    <property type="component" value="Unassembled WGS sequence"/>
</dbReference>
<dbReference type="SUPFAM" id="SSF55781">
    <property type="entry name" value="GAF domain-like"/>
    <property type="match status" value="1"/>
</dbReference>
<dbReference type="InterPro" id="IPR029016">
    <property type="entry name" value="GAF-like_dom_sf"/>
</dbReference>